<dbReference type="GO" id="GO:0019941">
    <property type="term" value="P:modification-dependent protein catabolic process"/>
    <property type="evidence" value="ECO:0000318"/>
    <property type="project" value="GO_Central"/>
</dbReference>
<accession>A0A251VRD0</accession>
<dbReference type="InterPro" id="IPR019956">
    <property type="entry name" value="Ubiquitin_dom"/>
</dbReference>
<dbReference type="Gene3D" id="3.10.20.90">
    <property type="entry name" value="Phosphatidylinositol 3-kinase Catalytic Subunit, Chain A, domain 1"/>
    <property type="match status" value="5"/>
</dbReference>
<dbReference type="SUPFAM" id="SSF54236">
    <property type="entry name" value="Ubiquitin-like"/>
    <property type="match status" value="5"/>
</dbReference>
<evidence type="ECO:0000313" key="5">
    <source>
        <dbReference type="EMBL" id="KAF5823446.1"/>
    </source>
</evidence>
<reference evidence="5 7" key="1">
    <citation type="journal article" date="2017" name="Nature">
        <title>The sunflower genome provides insights into oil metabolism, flowering and Asterid evolution.</title>
        <authorList>
            <person name="Badouin H."/>
            <person name="Gouzy J."/>
            <person name="Grassa C.J."/>
            <person name="Murat F."/>
            <person name="Staton S.E."/>
            <person name="Cottret L."/>
            <person name="Lelandais-Briere C."/>
            <person name="Owens G.L."/>
            <person name="Carrere S."/>
            <person name="Mayjonade B."/>
            <person name="Legrand L."/>
            <person name="Gill N."/>
            <person name="Kane N.C."/>
            <person name="Bowers J.E."/>
            <person name="Hubner S."/>
            <person name="Bellec A."/>
            <person name="Berard A."/>
            <person name="Berges H."/>
            <person name="Blanchet N."/>
            <person name="Boniface M.C."/>
            <person name="Brunel D."/>
            <person name="Catrice O."/>
            <person name="Chaidir N."/>
            <person name="Claudel C."/>
            <person name="Donnadieu C."/>
            <person name="Faraut T."/>
            <person name="Fievet G."/>
            <person name="Helmstetter N."/>
            <person name="King M."/>
            <person name="Knapp S.J."/>
            <person name="Lai Z."/>
            <person name="Le Paslier M.C."/>
            <person name="Lippi Y."/>
            <person name="Lorenzon L."/>
            <person name="Mandel J.R."/>
            <person name="Marage G."/>
            <person name="Marchand G."/>
            <person name="Marquand E."/>
            <person name="Bret-Mestries E."/>
            <person name="Morien E."/>
            <person name="Nambeesan S."/>
            <person name="Nguyen T."/>
            <person name="Pegot-Espagnet P."/>
            <person name="Pouilly N."/>
            <person name="Raftis F."/>
            <person name="Sallet E."/>
            <person name="Schiex T."/>
            <person name="Thomas J."/>
            <person name="Vandecasteele C."/>
            <person name="Vares D."/>
            <person name="Vear F."/>
            <person name="Vautrin S."/>
            <person name="Crespi M."/>
            <person name="Mangin B."/>
            <person name="Burke J.M."/>
            <person name="Salse J."/>
            <person name="Munos S."/>
            <person name="Vincourt P."/>
            <person name="Rieseberg L.H."/>
            <person name="Langlade N.B."/>
        </authorList>
    </citation>
    <scope>NUCLEOTIDE SEQUENCE [LARGE SCALE GENOMIC DNA]</scope>
    <source>
        <strain evidence="7">cv. SF193</strain>
        <tissue evidence="5">Leaves</tissue>
    </source>
</reference>
<dbReference type="GO" id="GO:0005634">
    <property type="term" value="C:nucleus"/>
    <property type="evidence" value="ECO:0000318"/>
    <property type="project" value="GO_Central"/>
</dbReference>
<evidence type="ECO:0000259" key="4">
    <source>
        <dbReference type="PROSITE" id="PS50053"/>
    </source>
</evidence>
<dbReference type="InterPro" id="IPR029071">
    <property type="entry name" value="Ubiquitin-like_domsf"/>
</dbReference>
<dbReference type="SMART" id="SM00213">
    <property type="entry name" value="UBQ"/>
    <property type="match status" value="5"/>
</dbReference>
<dbReference type="EMBL" id="CM007890">
    <property type="protein sequence ID" value="OTG38098.1"/>
    <property type="molecule type" value="Genomic_DNA"/>
</dbReference>
<feature type="domain" description="Ubiquitin-like" evidence="4">
    <location>
        <begin position="7"/>
        <end position="70"/>
    </location>
</feature>
<keyword evidence="3" id="KW-0732">Signal</keyword>
<dbReference type="InterPro" id="IPR050158">
    <property type="entry name" value="Ubiquitin_ubiquitin-like"/>
</dbReference>
<evidence type="ECO:0000313" key="6">
    <source>
        <dbReference type="EMBL" id="OTG38098.1"/>
    </source>
</evidence>
<feature type="domain" description="Ubiquitin-like" evidence="4">
    <location>
        <begin position="77"/>
        <end position="139"/>
    </location>
</feature>
<keyword evidence="7" id="KW-1185">Reference proteome</keyword>
<gene>
    <name evidence="6" type="ORF">HannXRQ_Chr01g0026011</name>
    <name evidence="5" type="ORF">HanXRQr2_Chr01g0038431</name>
</gene>
<protein>
    <submittedName>
        <fullName evidence="6">Putative ubiquitin</fullName>
    </submittedName>
    <submittedName>
        <fullName evidence="5">Ubiquitin domain-containing protein</fullName>
    </submittedName>
</protein>
<organism evidence="6 7">
    <name type="scientific">Helianthus annuus</name>
    <name type="common">Common sunflower</name>
    <dbReference type="NCBI Taxonomy" id="4232"/>
    <lineage>
        <taxon>Eukaryota</taxon>
        <taxon>Viridiplantae</taxon>
        <taxon>Streptophyta</taxon>
        <taxon>Embryophyta</taxon>
        <taxon>Tracheophyta</taxon>
        <taxon>Spermatophyta</taxon>
        <taxon>Magnoliopsida</taxon>
        <taxon>eudicotyledons</taxon>
        <taxon>Gunneridae</taxon>
        <taxon>Pentapetalae</taxon>
        <taxon>asterids</taxon>
        <taxon>campanulids</taxon>
        <taxon>Asterales</taxon>
        <taxon>Asteraceae</taxon>
        <taxon>Asteroideae</taxon>
        <taxon>Heliantheae alliance</taxon>
        <taxon>Heliantheae</taxon>
        <taxon>Helianthus</taxon>
    </lineage>
</organism>
<reference evidence="6" key="2">
    <citation type="submission" date="2017-02" db="EMBL/GenBank/DDBJ databases">
        <title>Sunflower complete genome.</title>
        <authorList>
            <person name="Langlade N."/>
            <person name="Munos S."/>
        </authorList>
    </citation>
    <scope>NUCLEOTIDE SEQUENCE [LARGE SCALE GENOMIC DNA]</scope>
    <source>
        <tissue evidence="6">Leaves</tissue>
    </source>
</reference>
<feature type="domain" description="Ubiquitin-like" evidence="4">
    <location>
        <begin position="149"/>
        <end position="224"/>
    </location>
</feature>
<dbReference type="AlphaFoldDB" id="A0A251VRD0"/>
<feature type="domain" description="Ubiquitin-like" evidence="4">
    <location>
        <begin position="225"/>
        <end position="300"/>
    </location>
</feature>
<dbReference type="PANTHER" id="PTHR10666">
    <property type="entry name" value="UBIQUITIN"/>
    <property type="match status" value="1"/>
</dbReference>
<dbReference type="GO" id="GO:0016567">
    <property type="term" value="P:protein ubiquitination"/>
    <property type="evidence" value="ECO:0000318"/>
    <property type="project" value="GO_Central"/>
</dbReference>
<dbReference type="InParanoid" id="A0A251VRD0"/>
<dbReference type="GO" id="GO:0031625">
    <property type="term" value="F:ubiquitin protein ligase binding"/>
    <property type="evidence" value="ECO:0000318"/>
    <property type="project" value="GO_Central"/>
</dbReference>
<dbReference type="Pfam" id="PF00240">
    <property type="entry name" value="ubiquitin"/>
    <property type="match status" value="5"/>
</dbReference>
<dbReference type="CDD" id="cd17039">
    <property type="entry name" value="Ubl_ubiquitin_like"/>
    <property type="match status" value="1"/>
</dbReference>
<evidence type="ECO:0000256" key="3">
    <source>
        <dbReference type="SAM" id="SignalP"/>
    </source>
</evidence>
<reference evidence="5" key="3">
    <citation type="submission" date="2020-06" db="EMBL/GenBank/DDBJ databases">
        <title>Helianthus annuus Genome sequencing and assembly Release 2.</title>
        <authorList>
            <person name="Gouzy J."/>
            <person name="Langlade N."/>
            <person name="Munos S."/>
        </authorList>
    </citation>
    <scope>NUCLEOTIDE SEQUENCE</scope>
    <source>
        <tissue evidence="5">Leaves</tissue>
    </source>
</reference>
<proteinExistence type="predicted"/>
<feature type="domain" description="Ubiquitin-like" evidence="4">
    <location>
        <begin position="301"/>
        <end position="374"/>
    </location>
</feature>
<evidence type="ECO:0000256" key="2">
    <source>
        <dbReference type="ARBA" id="ARBA00022843"/>
    </source>
</evidence>
<evidence type="ECO:0000256" key="1">
    <source>
        <dbReference type="ARBA" id="ARBA00022499"/>
    </source>
</evidence>
<dbReference type="GO" id="GO:0005737">
    <property type="term" value="C:cytoplasm"/>
    <property type="evidence" value="ECO:0000318"/>
    <property type="project" value="GO_Central"/>
</dbReference>
<dbReference type="PROSITE" id="PS50053">
    <property type="entry name" value="UBIQUITIN_2"/>
    <property type="match status" value="5"/>
</dbReference>
<sequence length="374" mass="42271">MFLFHCILVVTSTGKVFPVTVKGSDTIGEIKLKIQAEEHIPIHQQELFFKQNVPKYTNNNLASLPIKESTHESAGFMNIFIKNLEGRIIYFFEVKPSDTIGNVKAKIMSGSGHVLMFNDVALEDNGTLADFHIVTGSILTCIDKADRKMEIFVNTFTRKTISLLVTPTDTIENVKLSIFYEERIPVDEQVLIFNGMALEDSGTLFDFHVSGKSSLTLMRRSKGLMQIFIKTFNERVITVEVNPSYTIGSIKSKIQDKIHIPHDEQELIFNEVVLDNIDTIADSNINEESTLTLVRKSTGHMHIFIKVKDGQTINMKLKPSDTVYNVRSKIANHEGVPCRRLMLLFKGRGMIDGLTLADYHILEKSTIDSMIRFP</sequence>
<evidence type="ECO:0000313" key="7">
    <source>
        <dbReference type="Proteomes" id="UP000215914"/>
    </source>
</evidence>
<dbReference type="EMBL" id="MNCJ02000316">
    <property type="protein sequence ID" value="KAF5823446.1"/>
    <property type="molecule type" value="Genomic_DNA"/>
</dbReference>
<feature type="signal peptide" evidence="3">
    <location>
        <begin position="1"/>
        <end position="18"/>
    </location>
</feature>
<dbReference type="Proteomes" id="UP000215914">
    <property type="component" value="Chromosome 1"/>
</dbReference>
<dbReference type="GO" id="GO:0031386">
    <property type="term" value="F:protein tag activity"/>
    <property type="evidence" value="ECO:0000318"/>
    <property type="project" value="GO_Central"/>
</dbReference>
<feature type="chain" id="PRO_5012784104" evidence="3">
    <location>
        <begin position="19"/>
        <end position="374"/>
    </location>
</feature>
<name>A0A251VRD0_HELAN</name>
<dbReference type="STRING" id="4232.A0A251VRD0"/>
<dbReference type="InterPro" id="IPR000626">
    <property type="entry name" value="Ubiquitin-like_dom"/>
</dbReference>
<keyword evidence="1" id="KW-1017">Isopeptide bond</keyword>
<dbReference type="GO" id="GO:0003729">
    <property type="term" value="F:mRNA binding"/>
    <property type="evidence" value="ECO:0007669"/>
    <property type="project" value="UniProtKB-ARBA"/>
</dbReference>
<keyword evidence="2" id="KW-0832">Ubl conjugation</keyword>
<dbReference type="Gramene" id="mRNA:HanXRQr2_Chr01g0038431">
    <property type="protein sequence ID" value="CDS:HanXRQr2_Chr01g0038431.1"/>
    <property type="gene ID" value="HanXRQr2_Chr01g0038431"/>
</dbReference>
<dbReference type="PRINTS" id="PR00348">
    <property type="entry name" value="UBIQUITIN"/>
</dbReference>